<dbReference type="PROSITE" id="PS01124">
    <property type="entry name" value="HTH_ARAC_FAMILY_2"/>
    <property type="match status" value="1"/>
</dbReference>
<dbReference type="InterPro" id="IPR009057">
    <property type="entry name" value="Homeodomain-like_sf"/>
</dbReference>
<evidence type="ECO:0000313" key="5">
    <source>
        <dbReference type="EMBL" id="GAA6497680.1"/>
    </source>
</evidence>
<dbReference type="InterPro" id="IPR037923">
    <property type="entry name" value="HTH-like"/>
</dbReference>
<evidence type="ECO:0000259" key="4">
    <source>
        <dbReference type="PROSITE" id="PS01124"/>
    </source>
</evidence>
<evidence type="ECO:0000313" key="6">
    <source>
        <dbReference type="Proteomes" id="UP001600941"/>
    </source>
</evidence>
<protein>
    <submittedName>
        <fullName evidence="5">AraC family transcriptional regulator</fullName>
    </submittedName>
</protein>
<evidence type="ECO:0000256" key="3">
    <source>
        <dbReference type="ARBA" id="ARBA00023163"/>
    </source>
</evidence>
<dbReference type="Gene3D" id="1.10.10.60">
    <property type="entry name" value="Homeodomain-like"/>
    <property type="match status" value="2"/>
</dbReference>
<organism evidence="5 6">
    <name type="scientific">Blautia parvula</name>
    <dbReference type="NCBI Taxonomy" id="2877527"/>
    <lineage>
        <taxon>Bacteria</taxon>
        <taxon>Bacillati</taxon>
        <taxon>Bacillota</taxon>
        <taxon>Clostridia</taxon>
        <taxon>Lachnospirales</taxon>
        <taxon>Lachnospiraceae</taxon>
        <taxon>Blautia</taxon>
    </lineage>
</organism>
<proteinExistence type="predicted"/>
<dbReference type="InterPro" id="IPR003313">
    <property type="entry name" value="AraC-bd"/>
</dbReference>
<dbReference type="InterPro" id="IPR018060">
    <property type="entry name" value="HTH_AraC"/>
</dbReference>
<dbReference type="Gene3D" id="2.60.120.10">
    <property type="entry name" value="Jelly Rolls"/>
    <property type="match status" value="1"/>
</dbReference>
<dbReference type="SUPFAM" id="SSF46689">
    <property type="entry name" value="Homeodomain-like"/>
    <property type="match status" value="2"/>
</dbReference>
<dbReference type="RefSeq" id="WP_227209734.1">
    <property type="nucleotide sequence ID" value="NZ_BAABZQ010000001.1"/>
</dbReference>
<dbReference type="PANTHER" id="PTHR43280:SF28">
    <property type="entry name" value="HTH-TYPE TRANSCRIPTIONAL ACTIVATOR RHAS"/>
    <property type="match status" value="1"/>
</dbReference>
<dbReference type="Pfam" id="PF02311">
    <property type="entry name" value="AraC_binding"/>
    <property type="match status" value="1"/>
</dbReference>
<accession>A0ABQ0BMB8</accession>
<dbReference type="InterPro" id="IPR018062">
    <property type="entry name" value="HTH_AraC-typ_CS"/>
</dbReference>
<dbReference type="EMBL" id="BAABZQ010000001">
    <property type="protein sequence ID" value="GAA6497680.1"/>
    <property type="molecule type" value="Genomic_DNA"/>
</dbReference>
<keyword evidence="1" id="KW-0805">Transcription regulation</keyword>
<evidence type="ECO:0000256" key="2">
    <source>
        <dbReference type="ARBA" id="ARBA00023125"/>
    </source>
</evidence>
<dbReference type="PROSITE" id="PS00041">
    <property type="entry name" value="HTH_ARAC_FAMILY_1"/>
    <property type="match status" value="1"/>
</dbReference>
<keyword evidence="2" id="KW-0238">DNA-binding</keyword>
<sequence>MLDKIVPVDKDLCSTLLLGTYSFPAEIFYDNLDEYANNFVNWHQQKQVEISLILEGEAEVQVLEKKTRLRAGEAFLIFPDALHTLKKGSGQTVRYRTIIFDPVLLYGYKGSFYYEKYYRTFAKARPFYHFADTGECWEKEAVENLSWIFAHFGEASPHRELLVCEHLQRLWLLLCENLFDAGGKINYSAQEQQRTAVLLNFLHEHYREKFTLEQLAASAHISKGECCRFFKKMVHMTPWEYLLEYRLSRSMELLEKKDLNISEIAEMTGFCTVSYYITAFKRKTGDTPLEYRKKRSISALSQNALPGTEQTVTLTK</sequence>
<name>A0ABQ0BMB8_9FIRM</name>
<keyword evidence="3" id="KW-0804">Transcription</keyword>
<dbReference type="Proteomes" id="UP001600941">
    <property type="component" value="Unassembled WGS sequence"/>
</dbReference>
<reference evidence="5 6" key="1">
    <citation type="submission" date="2024-04" db="EMBL/GenBank/DDBJ databases">
        <title>Defined microbial consortia suppress multidrug-resistant proinflammatory Enterobacteriaceae via ecological control.</title>
        <authorList>
            <person name="Furuichi M."/>
            <person name="Kawaguchi T."/>
            <person name="Pust M."/>
            <person name="Yasuma K."/>
            <person name="Plichta D."/>
            <person name="Hasegawa N."/>
            <person name="Ohya T."/>
            <person name="Bhattarai S."/>
            <person name="Sasajima S."/>
            <person name="Aoto Y."/>
            <person name="Tuganbaev T."/>
            <person name="Yaginuma M."/>
            <person name="Ueda M."/>
            <person name="Okahashi N."/>
            <person name="Amafuji K."/>
            <person name="Kiridooshi Y."/>
            <person name="Sugita K."/>
            <person name="Strazar M."/>
            <person name="Skelly A."/>
            <person name="Suda W."/>
            <person name="Hattori M."/>
            <person name="Nakamoto N."/>
            <person name="Caballero S."/>
            <person name="Norman J."/>
            <person name="Olle B."/>
            <person name="Tanoue T."/>
            <person name="Arita M."/>
            <person name="Bucci V."/>
            <person name="Atarashi K."/>
            <person name="Xavier R."/>
            <person name="Honda K."/>
        </authorList>
    </citation>
    <scope>NUCLEOTIDE SEQUENCE [LARGE SCALE GENOMIC DNA]</scope>
    <source>
        <strain evidence="6">k34-0107-D12</strain>
    </source>
</reference>
<keyword evidence="6" id="KW-1185">Reference proteome</keyword>
<dbReference type="SUPFAM" id="SSF51215">
    <property type="entry name" value="Regulatory protein AraC"/>
    <property type="match status" value="1"/>
</dbReference>
<dbReference type="InterPro" id="IPR014710">
    <property type="entry name" value="RmlC-like_jellyroll"/>
</dbReference>
<evidence type="ECO:0000256" key="1">
    <source>
        <dbReference type="ARBA" id="ARBA00023015"/>
    </source>
</evidence>
<comment type="caution">
    <text evidence="5">The sequence shown here is derived from an EMBL/GenBank/DDBJ whole genome shotgun (WGS) entry which is preliminary data.</text>
</comment>
<dbReference type="PANTHER" id="PTHR43280">
    <property type="entry name" value="ARAC-FAMILY TRANSCRIPTIONAL REGULATOR"/>
    <property type="match status" value="1"/>
</dbReference>
<gene>
    <name evidence="5" type="ORF">K340107D12_04960</name>
</gene>
<dbReference type="SMART" id="SM00342">
    <property type="entry name" value="HTH_ARAC"/>
    <property type="match status" value="1"/>
</dbReference>
<feature type="domain" description="HTH araC/xylS-type" evidence="4">
    <location>
        <begin position="196"/>
        <end position="294"/>
    </location>
</feature>
<dbReference type="Pfam" id="PF12833">
    <property type="entry name" value="HTH_18"/>
    <property type="match status" value="1"/>
</dbReference>